<evidence type="ECO:0000256" key="6">
    <source>
        <dbReference type="ARBA" id="ARBA00022989"/>
    </source>
</evidence>
<sequence length="653" mass="72490">MLKSLFITLFLLLSLFTATLSSSSSSVSNKKNAKALPHDALSILSFKSTSDLNNNLHFPVNNRSTNHCQWVGVKCAQGRVVRFVIEGFNLGGYFGFNTLTRLDQLRVLSLRKNSLTGPIPDLSGLVNLKSLFLHHNSFSGVFPPSILSLHRLRTLDLSYNNLSGLIPPKITGLDRLYYLRLEWNHFNGSVPPLNQSSLQIFNVSGNNLAGPIPITAALSRFYSSSFSWNPGLCGEMLNIDCHSNAHFFRSSPIAPEPSGNDQSQRLSGLLLPSSSFSHKHKKPILIIGVSIAALVFLGLILVFLLGIKRRSKQRVSVSSPPELVNYPIDDGVIMRVEEDNHLLQTKVKEMQKIQLGKSGNLIFCAGENQVYSLEQLMRASAEMLGRGSIGTTYKAVLDNQLIVTVKRLDVVKTSKASKEMFEHHMESVGVLRHPNLVPLRAYFQAKDEKLLIYDYQPNGSLFSLIHGSRSTRSKPLHWTSCLKIAEDVAQGLSYVHQASRLLHGNLKSSNVLLGADFEACLTDYCLSVLADSLDDPDSAGYKAPEIRNAGSQPTTKSDVYAFGILLLELLTGKPALNLYHLPTDLQNWVGAEREFEGGDENRLWMLLELATACSKTSPEQRPSMWQVIKMIQEIKENVVREDSESMNPSNRFP</sequence>
<dbReference type="PANTHER" id="PTHR48007:SF50">
    <property type="entry name" value="PROTEIN KINASE DOMAIN-CONTAINING PROTEIN"/>
    <property type="match status" value="1"/>
</dbReference>
<dbReference type="Gene3D" id="3.30.200.20">
    <property type="entry name" value="Phosphorylase Kinase, domain 1"/>
    <property type="match status" value="1"/>
</dbReference>
<evidence type="ECO:0000256" key="3">
    <source>
        <dbReference type="ARBA" id="ARBA00022614"/>
    </source>
</evidence>
<dbReference type="PANTHER" id="PTHR48007">
    <property type="entry name" value="LEUCINE-RICH REPEAT RECEPTOR-LIKE PROTEIN KINASE PXC1"/>
    <property type="match status" value="1"/>
</dbReference>
<keyword evidence="4 9" id="KW-0812">Transmembrane</keyword>
<feature type="chain" id="PRO_5042441265" description="Protein kinase domain-containing protein" evidence="10">
    <location>
        <begin position="22"/>
        <end position="653"/>
    </location>
</feature>
<dbReference type="EMBL" id="JAJJMB010010556">
    <property type="protein sequence ID" value="KAI3907850.1"/>
    <property type="molecule type" value="Genomic_DNA"/>
</dbReference>
<dbReference type="GO" id="GO:0005524">
    <property type="term" value="F:ATP binding"/>
    <property type="evidence" value="ECO:0007669"/>
    <property type="project" value="InterPro"/>
</dbReference>
<comment type="caution">
    <text evidence="13">The sequence shown here is derived from an EMBL/GenBank/DDBJ whole genome shotgun (WGS) entry which is preliminary data.</text>
</comment>
<evidence type="ECO:0000256" key="9">
    <source>
        <dbReference type="SAM" id="Phobius"/>
    </source>
</evidence>
<keyword evidence="10" id="KW-0732">Signal</keyword>
<reference evidence="13" key="1">
    <citation type="submission" date="2022-04" db="EMBL/GenBank/DDBJ databases">
        <title>A functionally conserved STORR gene fusion in Papaver species that diverged 16.8 million years ago.</title>
        <authorList>
            <person name="Catania T."/>
        </authorList>
    </citation>
    <scope>NUCLEOTIDE SEQUENCE</scope>
    <source>
        <strain evidence="13">S-188037</strain>
    </source>
</reference>
<evidence type="ECO:0000259" key="11">
    <source>
        <dbReference type="PROSITE" id="PS50011"/>
    </source>
</evidence>
<dbReference type="AlphaFoldDB" id="A0AAD4XRL1"/>
<evidence type="ECO:0000256" key="4">
    <source>
        <dbReference type="ARBA" id="ARBA00022692"/>
    </source>
</evidence>
<dbReference type="FunFam" id="3.80.10.10:FF:000111">
    <property type="entry name" value="LRR receptor-like serine/threonine-protein kinase ERECTA"/>
    <property type="match status" value="1"/>
</dbReference>
<feature type="transmembrane region" description="Helical" evidence="9">
    <location>
        <begin position="284"/>
        <end position="307"/>
    </location>
</feature>
<dbReference type="InterPro" id="IPR032675">
    <property type="entry name" value="LRR_dom_sf"/>
</dbReference>
<keyword evidence="8" id="KW-0325">Glycoprotein</keyword>
<dbReference type="Proteomes" id="UP001202328">
    <property type="component" value="Unassembled WGS sequence"/>
</dbReference>
<evidence type="ECO:0000256" key="2">
    <source>
        <dbReference type="ARBA" id="ARBA00009592"/>
    </source>
</evidence>
<protein>
    <recommendedName>
        <fullName evidence="11">Protein kinase domain-containing protein</fullName>
    </recommendedName>
</protein>
<keyword evidence="6 9" id="KW-1133">Transmembrane helix</keyword>
<dbReference type="InterPro" id="IPR011009">
    <property type="entry name" value="Kinase-like_dom_sf"/>
</dbReference>
<dbReference type="Gene3D" id="1.10.510.10">
    <property type="entry name" value="Transferase(Phosphotransferase) domain 1"/>
    <property type="match status" value="1"/>
</dbReference>
<evidence type="ECO:0000256" key="1">
    <source>
        <dbReference type="ARBA" id="ARBA00004167"/>
    </source>
</evidence>
<dbReference type="InterPro" id="IPR001611">
    <property type="entry name" value="Leu-rich_rpt"/>
</dbReference>
<organism evidence="13 14">
    <name type="scientific">Papaver atlanticum</name>
    <dbReference type="NCBI Taxonomy" id="357466"/>
    <lineage>
        <taxon>Eukaryota</taxon>
        <taxon>Viridiplantae</taxon>
        <taxon>Streptophyta</taxon>
        <taxon>Embryophyta</taxon>
        <taxon>Tracheophyta</taxon>
        <taxon>Spermatophyta</taxon>
        <taxon>Magnoliopsida</taxon>
        <taxon>Ranunculales</taxon>
        <taxon>Papaveraceae</taxon>
        <taxon>Papaveroideae</taxon>
        <taxon>Papaver</taxon>
    </lineage>
</organism>
<dbReference type="Pfam" id="PF13855">
    <property type="entry name" value="LRR_8"/>
    <property type="match status" value="1"/>
</dbReference>
<dbReference type="GO" id="GO:0004672">
    <property type="term" value="F:protein kinase activity"/>
    <property type="evidence" value="ECO:0007669"/>
    <property type="project" value="InterPro"/>
</dbReference>
<evidence type="ECO:0000256" key="8">
    <source>
        <dbReference type="ARBA" id="ARBA00023180"/>
    </source>
</evidence>
<gene>
    <name evidence="12" type="ORF">MKW98_009180</name>
    <name evidence="13" type="ORF">MKW98_010996</name>
</gene>
<dbReference type="Gene3D" id="3.80.10.10">
    <property type="entry name" value="Ribonuclease Inhibitor"/>
    <property type="match status" value="2"/>
</dbReference>
<dbReference type="InterPro" id="IPR000719">
    <property type="entry name" value="Prot_kinase_dom"/>
</dbReference>
<dbReference type="InterPro" id="IPR046959">
    <property type="entry name" value="PRK1-6/SRF4-like"/>
</dbReference>
<evidence type="ECO:0000313" key="13">
    <source>
        <dbReference type="EMBL" id="KAI3938214.1"/>
    </source>
</evidence>
<feature type="domain" description="Protein kinase" evidence="11">
    <location>
        <begin position="378"/>
        <end position="634"/>
    </location>
</feature>
<keyword evidence="3" id="KW-0433">Leucine-rich repeat</keyword>
<feature type="signal peptide" evidence="10">
    <location>
        <begin position="1"/>
        <end position="21"/>
    </location>
</feature>
<evidence type="ECO:0000313" key="12">
    <source>
        <dbReference type="EMBL" id="KAI3907850.1"/>
    </source>
</evidence>
<evidence type="ECO:0000256" key="10">
    <source>
        <dbReference type="SAM" id="SignalP"/>
    </source>
</evidence>
<dbReference type="PROSITE" id="PS50011">
    <property type="entry name" value="PROTEIN_KINASE_DOM"/>
    <property type="match status" value="1"/>
</dbReference>
<comment type="similarity">
    <text evidence="2">Belongs to the RLP family.</text>
</comment>
<accession>A0AAD4XRL1</accession>
<proteinExistence type="inferred from homology"/>
<keyword evidence="7 9" id="KW-0472">Membrane</keyword>
<evidence type="ECO:0000256" key="5">
    <source>
        <dbReference type="ARBA" id="ARBA00022737"/>
    </source>
</evidence>
<dbReference type="SUPFAM" id="SSF56112">
    <property type="entry name" value="Protein kinase-like (PK-like)"/>
    <property type="match status" value="1"/>
</dbReference>
<evidence type="ECO:0000313" key="14">
    <source>
        <dbReference type="Proteomes" id="UP001202328"/>
    </source>
</evidence>
<dbReference type="Pfam" id="PF00069">
    <property type="entry name" value="Pkinase"/>
    <property type="match status" value="1"/>
</dbReference>
<dbReference type="GO" id="GO:0016020">
    <property type="term" value="C:membrane"/>
    <property type="evidence" value="ECO:0007669"/>
    <property type="project" value="UniProtKB-SubCell"/>
</dbReference>
<dbReference type="SUPFAM" id="SSF52058">
    <property type="entry name" value="L domain-like"/>
    <property type="match status" value="1"/>
</dbReference>
<evidence type="ECO:0000256" key="7">
    <source>
        <dbReference type="ARBA" id="ARBA00023136"/>
    </source>
</evidence>
<keyword evidence="5" id="KW-0677">Repeat</keyword>
<name>A0AAD4XRL1_9MAGN</name>
<comment type="subcellular location">
    <subcellularLocation>
        <location evidence="1">Membrane</location>
        <topology evidence="1">Single-pass membrane protein</topology>
    </subcellularLocation>
</comment>
<keyword evidence="14" id="KW-1185">Reference proteome</keyword>
<dbReference type="EMBL" id="JAJJMB010005563">
    <property type="protein sequence ID" value="KAI3938214.1"/>
    <property type="molecule type" value="Genomic_DNA"/>
</dbReference>